<gene>
    <name evidence="1" type="ORF">X975_26976</name>
</gene>
<sequence length="36" mass="4203">MCHINKIALLIHYLQIHFIKLLSHSNLICSRCVCHS</sequence>
<feature type="non-terminal residue" evidence="1">
    <location>
        <position position="36"/>
    </location>
</feature>
<evidence type="ECO:0000313" key="2">
    <source>
        <dbReference type="Proteomes" id="UP000054359"/>
    </source>
</evidence>
<name>A0A087URA1_STEMI</name>
<proteinExistence type="predicted"/>
<protein>
    <submittedName>
        <fullName evidence="1">Uncharacterized protein</fullName>
    </submittedName>
</protein>
<reference evidence="1 2" key="1">
    <citation type="submission" date="2013-11" db="EMBL/GenBank/DDBJ databases">
        <title>Genome sequencing of Stegodyphus mimosarum.</title>
        <authorList>
            <person name="Bechsgaard J."/>
        </authorList>
    </citation>
    <scope>NUCLEOTIDE SEQUENCE [LARGE SCALE GENOMIC DNA]</scope>
</reference>
<dbReference type="Proteomes" id="UP000054359">
    <property type="component" value="Unassembled WGS sequence"/>
</dbReference>
<evidence type="ECO:0000313" key="1">
    <source>
        <dbReference type="EMBL" id="KFM79890.1"/>
    </source>
</evidence>
<accession>A0A087URA1</accession>
<keyword evidence="2" id="KW-1185">Reference proteome</keyword>
<dbReference type="AlphaFoldDB" id="A0A087URA1"/>
<organism evidence="1 2">
    <name type="scientific">Stegodyphus mimosarum</name>
    <name type="common">African social velvet spider</name>
    <dbReference type="NCBI Taxonomy" id="407821"/>
    <lineage>
        <taxon>Eukaryota</taxon>
        <taxon>Metazoa</taxon>
        <taxon>Ecdysozoa</taxon>
        <taxon>Arthropoda</taxon>
        <taxon>Chelicerata</taxon>
        <taxon>Arachnida</taxon>
        <taxon>Araneae</taxon>
        <taxon>Araneomorphae</taxon>
        <taxon>Entelegynae</taxon>
        <taxon>Eresoidea</taxon>
        <taxon>Eresidae</taxon>
        <taxon>Stegodyphus</taxon>
    </lineage>
</organism>
<dbReference type="EMBL" id="KK121163">
    <property type="protein sequence ID" value="KFM79890.1"/>
    <property type="molecule type" value="Genomic_DNA"/>
</dbReference>